<evidence type="ECO:0000256" key="3">
    <source>
        <dbReference type="ARBA" id="ARBA00022692"/>
    </source>
</evidence>
<accession>A0A2T5BSN2</accession>
<dbReference type="Pfam" id="PF12704">
    <property type="entry name" value="MacB_PCD"/>
    <property type="match status" value="1"/>
</dbReference>
<dbReference type="OrthoDB" id="343744at2"/>
<dbReference type="PANTHER" id="PTHR30287">
    <property type="entry name" value="MEMBRANE COMPONENT OF PREDICTED ABC SUPERFAMILY METABOLITE UPTAKE TRANSPORTER"/>
    <property type="match status" value="1"/>
</dbReference>
<dbReference type="GO" id="GO:0005886">
    <property type="term" value="C:plasma membrane"/>
    <property type="evidence" value="ECO:0007669"/>
    <property type="project" value="UniProtKB-SubCell"/>
</dbReference>
<feature type="domain" description="ABC3 transporter permease C-terminal" evidence="7">
    <location>
        <begin position="230"/>
        <end position="352"/>
    </location>
</feature>
<evidence type="ECO:0000256" key="1">
    <source>
        <dbReference type="ARBA" id="ARBA00004651"/>
    </source>
</evidence>
<evidence type="ECO:0000256" key="5">
    <source>
        <dbReference type="ARBA" id="ARBA00023136"/>
    </source>
</evidence>
<feature type="transmembrane region" description="Helical" evidence="6">
    <location>
        <begin position="667"/>
        <end position="692"/>
    </location>
</feature>
<evidence type="ECO:0000259" key="8">
    <source>
        <dbReference type="Pfam" id="PF12704"/>
    </source>
</evidence>
<evidence type="ECO:0000256" key="2">
    <source>
        <dbReference type="ARBA" id="ARBA00022475"/>
    </source>
</evidence>
<feature type="transmembrane region" description="Helical" evidence="6">
    <location>
        <begin position="398"/>
        <end position="424"/>
    </location>
</feature>
<feature type="transmembrane region" description="Helical" evidence="6">
    <location>
        <begin position="765"/>
        <end position="785"/>
    </location>
</feature>
<dbReference type="InterPro" id="IPR003838">
    <property type="entry name" value="ABC3_permease_C"/>
</dbReference>
<sequence>MRRTALSALLSHWRRHPLQLVSVLLGLALATALWSGVQAINTEARASYARAAGILAQDRLERLQPADGQRFPQEVYVSLRRAGWAVTPVVEGRVFHDGHGVIVLGVDPLTAPRGAMPGAVRAGGDFATFLGPPGLGYAAPRTIAEMEGAEGLPPLSPAPDMVPGVVMMDVGVAQRLLRAEGQMDRLLLSPDQPKGHAPLETVAPELERHPPQAEVDAAQLSGSFHLNLTAFGFLSFAVGLFIVHSAIGLAFEQRRPLFRTLRALGLPVKTLVGLLAAEVVLLALLAGLAGVGLGYAIAAVLLPDVAASLRGLYGAVVPGSLTLRPEWWLGGLAMALAGALGAAGQSLWRLWRLPLLAPAQPRAWARASARGLARQGALAILLALGALAAGLWGRGIVAGFVLLGAMLLAAALALPGVLALLLAGAERVSRRVLTHWFWADTRQQLPGLSLALMALLLALSANIGVGTMVSSFRLTFTGWLDQRLASEFYATARTREEARALHDWLLPRSDAVLPIWHIEGPVLGQRVEIYGVADHRTYPDHWPILTGEPDLWQSLAKGQGALINEQMWRRGAVKLGDRLTLPGGAGRRIVGVYSDYGNPRGQVIIGVDDLVALYPEVDRRRFAVRIDPARLSALRKDLIREFGLPEDNMIDQARVKEISLKVFERTFAVTAALNVLTMGVAGFAMFTSLLTLSTLRLPQLAPVWALGLTRRRLAWLELLRAALLAVLTMAVALPVGVLLAWVLLTVINVAAFGWRLPMFLFPGDWLWLSGLALLAGALAAAWPAWRLARIAPSGLLKVFADER</sequence>
<gene>
    <name evidence="9" type="ORF">C8N32_107119</name>
</gene>
<dbReference type="AlphaFoldDB" id="A0A2T5BSN2"/>
<dbReference type="Proteomes" id="UP000243859">
    <property type="component" value="Unassembled WGS sequence"/>
</dbReference>
<proteinExistence type="predicted"/>
<dbReference type="InterPro" id="IPR038766">
    <property type="entry name" value="Membrane_comp_ABC_pdt"/>
</dbReference>
<evidence type="ECO:0000256" key="6">
    <source>
        <dbReference type="SAM" id="Phobius"/>
    </source>
</evidence>
<feature type="transmembrane region" description="Helical" evidence="6">
    <location>
        <begin position="228"/>
        <end position="251"/>
    </location>
</feature>
<keyword evidence="4 6" id="KW-1133">Transmembrane helix</keyword>
<keyword evidence="5 6" id="KW-0472">Membrane</keyword>
<keyword evidence="2" id="KW-1003">Cell membrane</keyword>
<name>A0A2T5BSN2_9RHOB</name>
<feature type="domain" description="MacB-like periplasmic core" evidence="8">
    <location>
        <begin position="450"/>
        <end position="637"/>
    </location>
</feature>
<feature type="transmembrane region" description="Helical" evidence="6">
    <location>
        <begin position="372"/>
        <end position="392"/>
    </location>
</feature>
<feature type="transmembrane region" description="Helical" evidence="6">
    <location>
        <begin position="445"/>
        <end position="465"/>
    </location>
</feature>
<evidence type="ECO:0000313" key="9">
    <source>
        <dbReference type="EMBL" id="PTN02352.1"/>
    </source>
</evidence>
<evidence type="ECO:0000313" key="10">
    <source>
        <dbReference type="Proteomes" id="UP000243859"/>
    </source>
</evidence>
<feature type="transmembrane region" description="Helical" evidence="6">
    <location>
        <begin position="271"/>
        <end position="302"/>
    </location>
</feature>
<reference evidence="9 10" key="1">
    <citation type="submission" date="2018-04" db="EMBL/GenBank/DDBJ databases">
        <title>Genomic Encyclopedia of Archaeal and Bacterial Type Strains, Phase II (KMG-II): from individual species to whole genera.</title>
        <authorList>
            <person name="Goeker M."/>
        </authorList>
    </citation>
    <scope>NUCLEOTIDE SEQUENCE [LARGE SCALE GENOMIC DNA]</scope>
    <source>
        <strain evidence="9 10">DSM 18064</strain>
    </source>
</reference>
<comment type="subcellular location">
    <subcellularLocation>
        <location evidence="1">Cell membrane</location>
        <topology evidence="1">Multi-pass membrane protein</topology>
    </subcellularLocation>
</comment>
<dbReference type="InterPro" id="IPR025857">
    <property type="entry name" value="MacB_PCD"/>
</dbReference>
<feature type="transmembrane region" description="Helical" evidence="6">
    <location>
        <begin position="327"/>
        <end position="351"/>
    </location>
</feature>
<protein>
    <submittedName>
        <fullName evidence="9">Putative ABC transport system permease protein</fullName>
    </submittedName>
</protein>
<dbReference type="PANTHER" id="PTHR30287:SF2">
    <property type="entry name" value="BLL1001 PROTEIN"/>
    <property type="match status" value="1"/>
</dbReference>
<organism evidence="9 10">
    <name type="scientific">Rhodovulum imhoffii</name>
    <dbReference type="NCBI Taxonomy" id="365340"/>
    <lineage>
        <taxon>Bacteria</taxon>
        <taxon>Pseudomonadati</taxon>
        <taxon>Pseudomonadota</taxon>
        <taxon>Alphaproteobacteria</taxon>
        <taxon>Rhodobacterales</taxon>
        <taxon>Paracoccaceae</taxon>
        <taxon>Rhodovulum</taxon>
    </lineage>
</organism>
<feature type="transmembrane region" description="Helical" evidence="6">
    <location>
        <begin position="713"/>
        <end position="732"/>
    </location>
</feature>
<dbReference type="EMBL" id="QAAA01000007">
    <property type="protein sequence ID" value="PTN02352.1"/>
    <property type="molecule type" value="Genomic_DNA"/>
</dbReference>
<keyword evidence="10" id="KW-1185">Reference proteome</keyword>
<evidence type="ECO:0000259" key="7">
    <source>
        <dbReference type="Pfam" id="PF02687"/>
    </source>
</evidence>
<keyword evidence="3 6" id="KW-0812">Transmembrane</keyword>
<feature type="domain" description="ABC3 transporter permease C-terminal" evidence="7">
    <location>
        <begin position="674"/>
        <end position="792"/>
    </location>
</feature>
<comment type="caution">
    <text evidence="9">The sequence shown here is derived from an EMBL/GenBank/DDBJ whole genome shotgun (WGS) entry which is preliminary data.</text>
</comment>
<evidence type="ECO:0000256" key="4">
    <source>
        <dbReference type="ARBA" id="ARBA00022989"/>
    </source>
</evidence>
<dbReference type="Pfam" id="PF02687">
    <property type="entry name" value="FtsX"/>
    <property type="match status" value="2"/>
</dbReference>
<dbReference type="RefSeq" id="WP_107892093.1">
    <property type="nucleotide sequence ID" value="NZ_QAAA01000007.1"/>
</dbReference>